<protein>
    <submittedName>
        <fullName evidence="3">DUF4364 family protein</fullName>
    </submittedName>
</protein>
<evidence type="ECO:0000313" key="8">
    <source>
        <dbReference type="EMBL" id="RHL50476.1"/>
    </source>
</evidence>
<evidence type="ECO:0000313" key="12">
    <source>
        <dbReference type="Proteomes" id="UP000265828"/>
    </source>
</evidence>
<evidence type="ECO:0000313" key="15">
    <source>
        <dbReference type="Proteomes" id="UP000285839"/>
    </source>
</evidence>
<evidence type="ECO:0000313" key="16">
    <source>
        <dbReference type="Proteomes" id="UP000285897"/>
    </source>
</evidence>
<dbReference type="RefSeq" id="WP_022389218.1">
    <property type="nucleotide sequence ID" value="NZ_CYZD01000003.1"/>
</dbReference>
<evidence type="ECO:0000313" key="2">
    <source>
        <dbReference type="EMBL" id="CUP12829.1"/>
    </source>
</evidence>
<evidence type="ECO:0000313" key="7">
    <source>
        <dbReference type="EMBL" id="RHG18765.1"/>
    </source>
</evidence>
<dbReference type="Proteomes" id="UP000095413">
    <property type="component" value="Unassembled WGS sequence"/>
</dbReference>
<dbReference type="Proteomes" id="UP000265808">
    <property type="component" value="Unassembled WGS sequence"/>
</dbReference>
<dbReference type="Gene3D" id="1.10.10.10">
    <property type="entry name" value="Winged helix-like DNA-binding domain superfamily/Winged helix DNA-binding domain"/>
    <property type="match status" value="1"/>
</dbReference>
<gene>
    <name evidence="8" type="ORF">DW021_02095</name>
    <name evidence="7" type="ORF">DW272_05635</name>
    <name evidence="6" type="ORF">DW723_00030</name>
    <name evidence="5" type="ORF">DW859_04985</name>
    <name evidence="4" type="ORF">DWW07_02125</name>
    <name evidence="3" type="ORF">DWY46_00930</name>
    <name evidence="1" type="ORF">ERS852394_00932</name>
    <name evidence="2" type="ORF">ERS852533_00380</name>
</gene>
<dbReference type="Proteomes" id="UP000265828">
    <property type="component" value="Unassembled WGS sequence"/>
</dbReference>
<dbReference type="EMBL" id="QRZI01000001">
    <property type="protein sequence ID" value="RGV66511.1"/>
    <property type="molecule type" value="Genomic_DNA"/>
</dbReference>
<dbReference type="SUPFAM" id="SSF46785">
    <property type="entry name" value="Winged helix' DNA-binding domain"/>
    <property type="match status" value="1"/>
</dbReference>
<accession>A0A174KUG6</accession>
<dbReference type="Proteomes" id="UP000095409">
    <property type="component" value="Unassembled WGS sequence"/>
</dbReference>
<dbReference type="EMBL" id="CYZD01000003">
    <property type="protein sequence ID" value="CUN80228.1"/>
    <property type="molecule type" value="Genomic_DNA"/>
</dbReference>
<evidence type="ECO:0000313" key="1">
    <source>
        <dbReference type="EMBL" id="CUN80228.1"/>
    </source>
</evidence>
<dbReference type="InterPro" id="IPR025374">
    <property type="entry name" value="DUF4364"/>
</dbReference>
<reference evidence="9 10" key="1">
    <citation type="submission" date="2015-09" db="EMBL/GenBank/DDBJ databases">
        <authorList>
            <consortium name="Pathogen Informatics"/>
        </authorList>
    </citation>
    <scope>NUCLEOTIDE SEQUENCE [LARGE SCALE GENOMIC DNA]</scope>
    <source>
        <strain evidence="1 9">2789STDY5608837</strain>
        <strain evidence="2 10">2789STDY5834921</strain>
    </source>
</reference>
<dbReference type="Proteomes" id="UP000285839">
    <property type="component" value="Unassembled WGS sequence"/>
</dbReference>
<dbReference type="Proteomes" id="UP000284220">
    <property type="component" value="Unassembled WGS sequence"/>
</dbReference>
<sequence length="170" mass="19588">MAEPFTTYKLIVLYMAKHSKETLTNSQISEFILDRDYTDYFQLQKVLSELVETELLRKRTISNSSYYEITEEGKKTLSYFEKELSGEIKNEVKDYLQTHGGQVQERILTPADYYTTPQGNYAVRCQIIEKDTTVLDLTLAAPGREAAQAMCHSWAKKSQDIYGMLMGELI</sequence>
<dbReference type="InterPro" id="IPR036390">
    <property type="entry name" value="WH_DNA-bd_sf"/>
</dbReference>
<dbReference type="InterPro" id="IPR036388">
    <property type="entry name" value="WH-like_DNA-bd_sf"/>
</dbReference>
<evidence type="ECO:0000313" key="9">
    <source>
        <dbReference type="Proteomes" id="UP000095409"/>
    </source>
</evidence>
<dbReference type="EMBL" id="QRHZ01000002">
    <property type="protein sequence ID" value="RHG18765.1"/>
    <property type="molecule type" value="Genomic_DNA"/>
</dbReference>
<dbReference type="Proteomes" id="UP000283928">
    <property type="component" value="Unassembled WGS sequence"/>
</dbReference>
<evidence type="ECO:0000313" key="13">
    <source>
        <dbReference type="Proteomes" id="UP000283928"/>
    </source>
</evidence>
<name>A0A174KUG6_9FIRM</name>
<evidence type="ECO:0000313" key="3">
    <source>
        <dbReference type="EMBL" id="RGR51209.1"/>
    </source>
</evidence>
<evidence type="ECO:0000313" key="14">
    <source>
        <dbReference type="Proteomes" id="UP000284220"/>
    </source>
</evidence>
<dbReference type="Proteomes" id="UP000285897">
    <property type="component" value="Unassembled WGS sequence"/>
</dbReference>
<reference evidence="11 12" key="2">
    <citation type="submission" date="2018-08" db="EMBL/GenBank/DDBJ databases">
        <title>A genome reference for cultivated species of the human gut microbiota.</title>
        <authorList>
            <person name="Zou Y."/>
            <person name="Xue W."/>
            <person name="Luo G."/>
        </authorList>
    </citation>
    <scope>NUCLEOTIDE SEQUENCE [LARGE SCALE GENOMIC DNA]</scope>
    <source>
        <strain evidence="4 12">AF14-23</strain>
        <strain evidence="3 15">AF25-21</strain>
        <strain evidence="8 16">AF37-6AC</strain>
        <strain evidence="7 14">AM22-9LB</strain>
        <strain evidence="6 13">AM27-32LB</strain>
        <strain evidence="5 11">AM37-4AC</strain>
    </source>
</reference>
<evidence type="ECO:0000313" key="4">
    <source>
        <dbReference type="EMBL" id="RGV66511.1"/>
    </source>
</evidence>
<dbReference type="EMBL" id="CZBA01000002">
    <property type="protein sequence ID" value="CUP12829.1"/>
    <property type="molecule type" value="Genomic_DNA"/>
</dbReference>
<dbReference type="OrthoDB" id="9783597at2"/>
<dbReference type="EMBL" id="QRUH01000001">
    <property type="protein sequence ID" value="RGR51209.1"/>
    <property type="molecule type" value="Genomic_DNA"/>
</dbReference>
<evidence type="ECO:0000313" key="6">
    <source>
        <dbReference type="EMBL" id="RHE78425.1"/>
    </source>
</evidence>
<dbReference type="EMBL" id="QROS01000001">
    <property type="protein sequence ID" value="RHL50476.1"/>
    <property type="molecule type" value="Genomic_DNA"/>
</dbReference>
<dbReference type="EMBL" id="QSKO01000001">
    <property type="protein sequence ID" value="RHE78425.1"/>
    <property type="molecule type" value="Genomic_DNA"/>
</dbReference>
<proteinExistence type="predicted"/>
<evidence type="ECO:0000313" key="10">
    <source>
        <dbReference type="Proteomes" id="UP000095413"/>
    </source>
</evidence>
<dbReference type="AlphaFoldDB" id="A0A174KUG6"/>
<dbReference type="Pfam" id="PF14277">
    <property type="entry name" value="DUF4364"/>
    <property type="match status" value="1"/>
</dbReference>
<organism evidence="2 10">
    <name type="scientific">Blautia obeum</name>
    <dbReference type="NCBI Taxonomy" id="40520"/>
    <lineage>
        <taxon>Bacteria</taxon>
        <taxon>Bacillati</taxon>
        <taxon>Bacillota</taxon>
        <taxon>Clostridia</taxon>
        <taxon>Lachnospirales</taxon>
        <taxon>Lachnospiraceae</taxon>
        <taxon>Blautia</taxon>
    </lineage>
</organism>
<evidence type="ECO:0000313" key="5">
    <source>
        <dbReference type="EMBL" id="RHC09342.1"/>
    </source>
</evidence>
<dbReference type="EMBL" id="QSHL01000002">
    <property type="protein sequence ID" value="RHC09342.1"/>
    <property type="molecule type" value="Genomic_DNA"/>
</dbReference>
<evidence type="ECO:0000313" key="11">
    <source>
        <dbReference type="Proteomes" id="UP000265808"/>
    </source>
</evidence>